<dbReference type="OrthoDB" id="3640at2759"/>
<dbReference type="CDD" id="cd08066">
    <property type="entry name" value="MPN_AMSH_like"/>
    <property type="match status" value="1"/>
</dbReference>
<keyword evidence="6" id="KW-0378">Hydrolase</keyword>
<feature type="domain" description="MPN" evidence="10">
    <location>
        <begin position="382"/>
        <end position="512"/>
    </location>
</feature>
<dbReference type="InterPro" id="IPR044098">
    <property type="entry name" value="STAMBP/STALP-like_MPN"/>
</dbReference>
<protein>
    <recommendedName>
        <fullName evidence="10">MPN domain-containing protein</fullName>
    </recommendedName>
</protein>
<accession>A0A409Y031</accession>
<comment type="cofactor">
    <cofactor evidence="1">
        <name>Zn(2+)</name>
        <dbReference type="ChEBI" id="CHEBI:29105"/>
    </cofactor>
</comment>
<keyword evidence="8" id="KW-0482">Metalloprotease</keyword>
<organism evidence="11 12">
    <name type="scientific">Gymnopilus dilepis</name>
    <dbReference type="NCBI Taxonomy" id="231916"/>
    <lineage>
        <taxon>Eukaryota</taxon>
        <taxon>Fungi</taxon>
        <taxon>Dikarya</taxon>
        <taxon>Basidiomycota</taxon>
        <taxon>Agaricomycotina</taxon>
        <taxon>Agaricomycetes</taxon>
        <taxon>Agaricomycetidae</taxon>
        <taxon>Agaricales</taxon>
        <taxon>Agaricineae</taxon>
        <taxon>Hymenogastraceae</taxon>
        <taxon>Gymnopilus</taxon>
    </lineage>
</organism>
<evidence type="ECO:0000256" key="5">
    <source>
        <dbReference type="ARBA" id="ARBA00022786"/>
    </source>
</evidence>
<evidence type="ECO:0000256" key="2">
    <source>
        <dbReference type="ARBA" id="ARBA00010981"/>
    </source>
</evidence>
<dbReference type="GO" id="GO:0061578">
    <property type="term" value="F:K63-linked deubiquitinase activity"/>
    <property type="evidence" value="ECO:0007669"/>
    <property type="project" value="InterPro"/>
</dbReference>
<evidence type="ECO:0000256" key="4">
    <source>
        <dbReference type="ARBA" id="ARBA00022723"/>
    </source>
</evidence>
<evidence type="ECO:0000256" key="3">
    <source>
        <dbReference type="ARBA" id="ARBA00022670"/>
    </source>
</evidence>
<dbReference type="STRING" id="231916.A0A409Y031"/>
<feature type="region of interest" description="Disordered" evidence="9">
    <location>
        <begin position="1"/>
        <end position="131"/>
    </location>
</feature>
<sequence length="554" mass="60412">MQNNGYGSQNTVVIADGRPPPPPLSAPATMPMQGSVPEEVLRQQQQQQEQMRLREEEITRRQAEQRRRQQEAEGIARRQHEAEEAARTAARQPLPPPSQPMQPQVLHPPQQQQNLATPSSNASFSSASASSTPMFANYPNPSASSSAVTTPSSTAYFQPAPQPVAPVPIPHGRIEYPSISQPSTAPLPLESPGYEGESTDSESIHHFKIGKPKPVEHAHSHAHTHRTPVRNVRRSFTDCHNTTLFINSPAYPPPITTTSPPPTIGYPALPLLMSQHQKTQGYFPSLNSMFSDTGDRHAHAGTSALFGESEARNGSQSASLAPSGYPYTNGHGPRLLPPQPTSAIVPPPKPASSIPQIASAETLSALPRPPNAVFDPSIPLKTVSLPRECLPRFLAIAKPNTEMNKETCGLLLGKDKGHKYSVTTLLIPKQHSTSDTCTMDEEELVLTFTEERSLITLGWIHTHPSQSCFMSSVDLHTHSAFQRMLPESFAVVCAPKSSPNFGIFRLTDPPGLNIILTCNAKEAFHPHPDEPIYTDADKGHVQMKDSPLEIVDLR</sequence>
<dbReference type="Pfam" id="PF01398">
    <property type="entry name" value="JAB"/>
    <property type="match status" value="1"/>
</dbReference>
<dbReference type="GO" id="GO:0006508">
    <property type="term" value="P:proteolysis"/>
    <property type="evidence" value="ECO:0007669"/>
    <property type="project" value="UniProtKB-KW"/>
</dbReference>
<dbReference type="GO" id="GO:0046872">
    <property type="term" value="F:metal ion binding"/>
    <property type="evidence" value="ECO:0007669"/>
    <property type="project" value="UniProtKB-KW"/>
</dbReference>
<keyword evidence="4" id="KW-0479">Metal-binding</keyword>
<reference evidence="11 12" key="1">
    <citation type="journal article" date="2018" name="Evol. Lett.">
        <title>Horizontal gene cluster transfer increased hallucinogenic mushroom diversity.</title>
        <authorList>
            <person name="Reynolds H.T."/>
            <person name="Vijayakumar V."/>
            <person name="Gluck-Thaler E."/>
            <person name="Korotkin H.B."/>
            <person name="Matheny P.B."/>
            <person name="Slot J.C."/>
        </authorList>
    </citation>
    <scope>NUCLEOTIDE SEQUENCE [LARGE SCALE GENOMIC DNA]</scope>
    <source>
        <strain evidence="11 12">SRW20</strain>
    </source>
</reference>
<dbReference type="InParanoid" id="A0A409Y031"/>
<evidence type="ECO:0000256" key="9">
    <source>
        <dbReference type="SAM" id="MobiDB-lite"/>
    </source>
</evidence>
<dbReference type="GO" id="GO:0005768">
    <property type="term" value="C:endosome"/>
    <property type="evidence" value="ECO:0007669"/>
    <property type="project" value="TreeGrafter"/>
</dbReference>
<evidence type="ECO:0000313" key="12">
    <source>
        <dbReference type="Proteomes" id="UP000284706"/>
    </source>
</evidence>
<dbReference type="PROSITE" id="PS50249">
    <property type="entry name" value="MPN"/>
    <property type="match status" value="1"/>
</dbReference>
<dbReference type="AlphaFoldDB" id="A0A409Y031"/>
<evidence type="ECO:0000256" key="7">
    <source>
        <dbReference type="ARBA" id="ARBA00022833"/>
    </source>
</evidence>
<feature type="region of interest" description="Disordered" evidence="9">
    <location>
        <begin position="164"/>
        <end position="204"/>
    </location>
</feature>
<evidence type="ECO:0000256" key="6">
    <source>
        <dbReference type="ARBA" id="ARBA00022801"/>
    </source>
</evidence>
<comment type="similarity">
    <text evidence="2">Belongs to the peptidase M67C family.</text>
</comment>
<evidence type="ECO:0000256" key="1">
    <source>
        <dbReference type="ARBA" id="ARBA00001947"/>
    </source>
</evidence>
<dbReference type="GO" id="GO:0140492">
    <property type="term" value="F:metal-dependent deubiquitinase activity"/>
    <property type="evidence" value="ECO:0007669"/>
    <property type="project" value="InterPro"/>
</dbReference>
<feature type="compositionally biased region" description="Polar residues" evidence="9">
    <location>
        <begin position="1"/>
        <end position="12"/>
    </location>
</feature>
<evidence type="ECO:0000259" key="10">
    <source>
        <dbReference type="PROSITE" id="PS50249"/>
    </source>
</evidence>
<evidence type="ECO:0000256" key="8">
    <source>
        <dbReference type="ARBA" id="ARBA00023049"/>
    </source>
</evidence>
<keyword evidence="12" id="KW-1185">Reference proteome</keyword>
<evidence type="ECO:0000313" key="11">
    <source>
        <dbReference type="EMBL" id="PPQ96313.1"/>
    </source>
</evidence>
<dbReference type="GO" id="GO:0016020">
    <property type="term" value="C:membrane"/>
    <property type="evidence" value="ECO:0007669"/>
    <property type="project" value="TreeGrafter"/>
</dbReference>
<dbReference type="PANTHER" id="PTHR12947">
    <property type="entry name" value="AMSH-LIKE PROTEASE"/>
    <property type="match status" value="1"/>
</dbReference>
<name>A0A409Y031_9AGAR</name>
<dbReference type="Gene3D" id="3.40.140.10">
    <property type="entry name" value="Cytidine Deaminase, domain 2"/>
    <property type="match status" value="1"/>
</dbReference>
<feature type="compositionally biased region" description="Basic and acidic residues" evidence="9">
    <location>
        <begin position="51"/>
        <end position="86"/>
    </location>
</feature>
<dbReference type="InterPro" id="IPR000555">
    <property type="entry name" value="JAMM/MPN+_dom"/>
</dbReference>
<dbReference type="InterPro" id="IPR037518">
    <property type="entry name" value="MPN"/>
</dbReference>
<dbReference type="SUPFAM" id="SSF102712">
    <property type="entry name" value="JAB1/MPN domain"/>
    <property type="match status" value="1"/>
</dbReference>
<keyword evidence="7" id="KW-0862">Zinc</keyword>
<dbReference type="Proteomes" id="UP000284706">
    <property type="component" value="Unassembled WGS sequence"/>
</dbReference>
<keyword evidence="5" id="KW-0833">Ubl conjugation pathway</keyword>
<dbReference type="EMBL" id="NHYE01001380">
    <property type="protein sequence ID" value="PPQ96313.1"/>
    <property type="molecule type" value="Genomic_DNA"/>
</dbReference>
<feature type="region of interest" description="Disordered" evidence="9">
    <location>
        <begin position="308"/>
        <end position="334"/>
    </location>
</feature>
<keyword evidence="3" id="KW-0645">Protease</keyword>
<dbReference type="SMART" id="SM00232">
    <property type="entry name" value="JAB_MPN"/>
    <property type="match status" value="1"/>
</dbReference>
<dbReference type="PANTHER" id="PTHR12947:SF13">
    <property type="entry name" value="FI19924P1"/>
    <property type="match status" value="1"/>
</dbReference>
<proteinExistence type="inferred from homology"/>
<feature type="compositionally biased region" description="Low complexity" evidence="9">
    <location>
        <begin position="101"/>
        <end position="131"/>
    </location>
</feature>
<gene>
    <name evidence="11" type="ORF">CVT26_005676</name>
</gene>
<comment type="caution">
    <text evidence="11">The sequence shown here is derived from an EMBL/GenBank/DDBJ whole genome shotgun (WGS) entry which is preliminary data.</text>
</comment>
<dbReference type="GO" id="GO:0070536">
    <property type="term" value="P:protein K63-linked deubiquitination"/>
    <property type="evidence" value="ECO:0007669"/>
    <property type="project" value="InterPro"/>
</dbReference>